<sequence length="88" mass="9928">MAAEGREGTNTRTSKRSRATGGKKRLYTSIPPTHTFALSQKCYRSLSPVCGSYFTRKFVPVKGERTPKELSDKFRSLLAVLKCCSWHK</sequence>
<dbReference type="EMBL" id="BPLR01009055">
    <property type="protein sequence ID" value="GIY29340.1"/>
    <property type="molecule type" value="Genomic_DNA"/>
</dbReference>
<evidence type="ECO:0000256" key="1">
    <source>
        <dbReference type="SAM" id="MobiDB-lite"/>
    </source>
</evidence>
<feature type="region of interest" description="Disordered" evidence="1">
    <location>
        <begin position="1"/>
        <end position="27"/>
    </location>
</feature>
<keyword evidence="3" id="KW-1185">Reference proteome</keyword>
<protein>
    <submittedName>
        <fullName evidence="2">Uncharacterized protein</fullName>
    </submittedName>
</protein>
<evidence type="ECO:0000313" key="3">
    <source>
        <dbReference type="Proteomes" id="UP001054945"/>
    </source>
</evidence>
<name>A0AAV4S5C8_CAEEX</name>
<gene>
    <name evidence="2" type="ORF">CEXT_752591</name>
</gene>
<reference evidence="2 3" key="1">
    <citation type="submission" date="2021-06" db="EMBL/GenBank/DDBJ databases">
        <title>Caerostris extrusa draft genome.</title>
        <authorList>
            <person name="Kono N."/>
            <person name="Arakawa K."/>
        </authorList>
    </citation>
    <scope>NUCLEOTIDE SEQUENCE [LARGE SCALE GENOMIC DNA]</scope>
</reference>
<accession>A0AAV4S5C8</accession>
<comment type="caution">
    <text evidence="2">The sequence shown here is derived from an EMBL/GenBank/DDBJ whole genome shotgun (WGS) entry which is preliminary data.</text>
</comment>
<dbReference type="Proteomes" id="UP001054945">
    <property type="component" value="Unassembled WGS sequence"/>
</dbReference>
<proteinExistence type="predicted"/>
<feature type="compositionally biased region" description="Basic residues" evidence="1">
    <location>
        <begin position="13"/>
        <end position="26"/>
    </location>
</feature>
<dbReference type="AlphaFoldDB" id="A0AAV4S5C8"/>
<organism evidence="2 3">
    <name type="scientific">Caerostris extrusa</name>
    <name type="common">Bark spider</name>
    <name type="synonym">Caerostris bankana</name>
    <dbReference type="NCBI Taxonomy" id="172846"/>
    <lineage>
        <taxon>Eukaryota</taxon>
        <taxon>Metazoa</taxon>
        <taxon>Ecdysozoa</taxon>
        <taxon>Arthropoda</taxon>
        <taxon>Chelicerata</taxon>
        <taxon>Arachnida</taxon>
        <taxon>Araneae</taxon>
        <taxon>Araneomorphae</taxon>
        <taxon>Entelegynae</taxon>
        <taxon>Araneoidea</taxon>
        <taxon>Araneidae</taxon>
        <taxon>Caerostris</taxon>
    </lineage>
</organism>
<evidence type="ECO:0000313" key="2">
    <source>
        <dbReference type="EMBL" id="GIY29340.1"/>
    </source>
</evidence>